<sequence>MSASYQIKHYRKGFYTSESVSKGHPDKICDQIADAVLDQCLKQSTKSRVACEVLASNRLILISGEISTTSYVDVVKTAWDIVFPLGYSENDFTIISNIHEQSKDISQLVDHADGTLGAGDQAITIGYAVSETTSLMPLGTQLAHQLLAFCEYQKANGLLPEIKSDMKSQIILNYQGHEVKIHQILISVQHDESVSLDLLEKKIMTVVIVPLLKQLKFINHENEIDFPCLVNPAGKFVIGGPIGDTGLTGRKLMVDNYGSYAHHGGGAFSGKDATKVDRTGAYYARWIAKHIVACGWASECEVSLSWAIGFPRPIAMDINCFNTNKIALEKISHAVEKTFDFDLAKIIQLLKLDCISLLPFATYGHFGRSASNAPWETLPYLKHLQEVWEDENRLR</sequence>
<organism evidence="18 19">
    <name type="scientific">Mycoplasma amphoriforme A39</name>
    <dbReference type="NCBI Taxonomy" id="572419"/>
    <lineage>
        <taxon>Bacteria</taxon>
        <taxon>Bacillati</taxon>
        <taxon>Mycoplasmatota</taxon>
        <taxon>Mollicutes</taxon>
        <taxon>Mycoplasmataceae</taxon>
        <taxon>Mycoplasma</taxon>
    </lineage>
</organism>
<dbReference type="Gene3D" id="3.30.300.10">
    <property type="match status" value="3"/>
</dbReference>
<dbReference type="GO" id="GO:0005524">
    <property type="term" value="F:ATP binding"/>
    <property type="evidence" value="ECO:0007669"/>
    <property type="project" value="UniProtKB-KW"/>
</dbReference>
<evidence type="ECO:0000259" key="16">
    <source>
        <dbReference type="Pfam" id="PF02772"/>
    </source>
</evidence>
<keyword evidence="7" id="KW-0808">Transferase</keyword>
<dbReference type="NCBIfam" id="TIGR01034">
    <property type="entry name" value="metK"/>
    <property type="match status" value="1"/>
</dbReference>
<keyword evidence="6" id="KW-0554">One-carbon metabolism</keyword>
<dbReference type="InterPro" id="IPR022628">
    <property type="entry name" value="S-AdoMet_synt_N"/>
</dbReference>
<dbReference type="GO" id="GO:0006730">
    <property type="term" value="P:one-carbon metabolic process"/>
    <property type="evidence" value="ECO:0007669"/>
    <property type="project" value="UniProtKB-KW"/>
</dbReference>
<protein>
    <recommendedName>
        <fullName evidence="5 13">Methionine adenosyltransferase</fullName>
        <ecNumber evidence="5 13">2.5.1.6</ecNumber>
    </recommendedName>
</protein>
<evidence type="ECO:0000313" key="19">
    <source>
        <dbReference type="Proteomes" id="UP000261764"/>
    </source>
</evidence>
<dbReference type="InterPro" id="IPR022630">
    <property type="entry name" value="S-AdoMet_synt_C"/>
</dbReference>
<evidence type="ECO:0000256" key="6">
    <source>
        <dbReference type="ARBA" id="ARBA00022563"/>
    </source>
</evidence>
<dbReference type="InterPro" id="IPR002133">
    <property type="entry name" value="S-AdoMet_synthetase"/>
</dbReference>
<dbReference type="InterPro" id="IPR022631">
    <property type="entry name" value="ADOMET_SYNTHASE_CS"/>
</dbReference>
<evidence type="ECO:0000313" key="18">
    <source>
        <dbReference type="EMBL" id="CDN40223.1"/>
    </source>
</evidence>
<evidence type="ECO:0000256" key="14">
    <source>
        <dbReference type="RuleBase" id="RU004462"/>
    </source>
</evidence>
<dbReference type="AlphaFoldDB" id="A0A292IHR8"/>
<evidence type="ECO:0000256" key="5">
    <source>
        <dbReference type="ARBA" id="ARBA00012828"/>
    </source>
</evidence>
<dbReference type="PIRSF" id="PIRSF000497">
    <property type="entry name" value="MAT"/>
    <property type="match status" value="1"/>
</dbReference>
<comment type="cofactor">
    <cofactor evidence="2">
        <name>K(+)</name>
        <dbReference type="ChEBI" id="CHEBI:29103"/>
    </cofactor>
</comment>
<dbReference type="EMBL" id="HG937516">
    <property type="protein sequence ID" value="CDN40223.1"/>
    <property type="molecule type" value="Genomic_DNA"/>
</dbReference>
<reference evidence="18 19" key="1">
    <citation type="journal article" date="2015" name="Clin. Infect. Dis.">
        <title>Genomic Investigations unmask Mycoplasma amphoriforme, a new respiratory pathogen.</title>
        <authorList>
            <person name="Gillespie S.H."/>
            <person name="Ling C.L."/>
            <person name="Oravcova K."/>
            <person name="Pinheiro M."/>
            <person name="Wells L."/>
            <person name="Bryant J.M."/>
            <person name="McHugh T.D."/>
            <person name="Bebear C."/>
            <person name="Webster D."/>
            <person name="Harris S.R."/>
            <person name="Seth-Smith H.M."/>
            <person name="Thomson N.R."/>
        </authorList>
    </citation>
    <scope>NUCLEOTIDE SEQUENCE [LARGE SCALE GENOMIC DNA]</scope>
    <source>
        <strain evidence="18 19">A39</strain>
    </source>
</reference>
<keyword evidence="10" id="KW-0067">ATP-binding</keyword>
<dbReference type="CDD" id="cd18079">
    <property type="entry name" value="S-AdoMet_synt"/>
    <property type="match status" value="1"/>
</dbReference>
<keyword evidence="12" id="KW-0630">Potassium</keyword>
<evidence type="ECO:0000256" key="13">
    <source>
        <dbReference type="NCBIfam" id="TIGR01034"/>
    </source>
</evidence>
<keyword evidence="19" id="KW-1185">Reference proteome</keyword>
<evidence type="ECO:0000259" key="17">
    <source>
        <dbReference type="Pfam" id="PF02773"/>
    </source>
</evidence>
<evidence type="ECO:0000256" key="11">
    <source>
        <dbReference type="ARBA" id="ARBA00022842"/>
    </source>
</evidence>
<dbReference type="UniPathway" id="UPA00315">
    <property type="reaction ID" value="UER00080"/>
</dbReference>
<dbReference type="Pfam" id="PF00438">
    <property type="entry name" value="S-AdoMet_synt_N"/>
    <property type="match status" value="1"/>
</dbReference>
<dbReference type="KEGG" id="mamp:MAMA39_00990"/>
<dbReference type="GO" id="GO:0004478">
    <property type="term" value="F:methionine adenosyltransferase activity"/>
    <property type="evidence" value="ECO:0007669"/>
    <property type="project" value="UniProtKB-UniRule"/>
</dbReference>
<feature type="domain" description="S-adenosylmethionine synthetase central" evidence="16">
    <location>
        <begin position="116"/>
        <end position="236"/>
    </location>
</feature>
<name>A0A292IHR8_9MOLU</name>
<evidence type="ECO:0000256" key="12">
    <source>
        <dbReference type="ARBA" id="ARBA00022958"/>
    </source>
</evidence>
<proteinExistence type="inferred from homology"/>
<keyword evidence="8" id="KW-0479">Metal-binding</keyword>
<gene>
    <name evidence="18" type="ORF">MAMA39_00990</name>
</gene>
<dbReference type="GO" id="GO:0046872">
    <property type="term" value="F:metal ion binding"/>
    <property type="evidence" value="ECO:0007669"/>
    <property type="project" value="UniProtKB-KW"/>
</dbReference>
<evidence type="ECO:0000256" key="3">
    <source>
        <dbReference type="ARBA" id="ARBA00005224"/>
    </source>
</evidence>
<evidence type="ECO:0000256" key="7">
    <source>
        <dbReference type="ARBA" id="ARBA00022679"/>
    </source>
</evidence>
<evidence type="ECO:0000256" key="9">
    <source>
        <dbReference type="ARBA" id="ARBA00022741"/>
    </source>
</evidence>
<comment type="cofactor">
    <cofactor evidence="1">
        <name>Mg(2+)</name>
        <dbReference type="ChEBI" id="CHEBI:18420"/>
    </cofactor>
</comment>
<comment type="similarity">
    <text evidence="4 14">Belongs to the AdoMet synthase family.</text>
</comment>
<evidence type="ECO:0000256" key="1">
    <source>
        <dbReference type="ARBA" id="ARBA00001946"/>
    </source>
</evidence>
<evidence type="ECO:0000256" key="2">
    <source>
        <dbReference type="ARBA" id="ARBA00001958"/>
    </source>
</evidence>
<dbReference type="InterPro" id="IPR022636">
    <property type="entry name" value="S-AdoMet_synthetase_sfam"/>
</dbReference>
<evidence type="ECO:0000256" key="4">
    <source>
        <dbReference type="ARBA" id="ARBA00009685"/>
    </source>
</evidence>
<keyword evidence="11" id="KW-0460">Magnesium</keyword>
<accession>A0A292IHR8</accession>
<dbReference type="GO" id="GO:0006556">
    <property type="term" value="P:S-adenosylmethionine biosynthetic process"/>
    <property type="evidence" value="ECO:0007669"/>
    <property type="project" value="UniProtKB-UniRule"/>
</dbReference>
<dbReference type="PROSITE" id="PS00377">
    <property type="entry name" value="ADOMET_SYNTHASE_2"/>
    <property type="match status" value="1"/>
</dbReference>
<dbReference type="Proteomes" id="UP000261764">
    <property type="component" value="Chromosome I"/>
</dbReference>
<dbReference type="Pfam" id="PF02773">
    <property type="entry name" value="S-AdoMet_synt_C"/>
    <property type="match status" value="1"/>
</dbReference>
<comment type="pathway">
    <text evidence="3">Amino-acid biosynthesis; S-adenosyl-L-methionine biosynthesis; S-adenosyl-L-methionine from L-methionine: step 1/1.</text>
</comment>
<evidence type="ECO:0000259" key="15">
    <source>
        <dbReference type="Pfam" id="PF00438"/>
    </source>
</evidence>
<keyword evidence="9" id="KW-0547">Nucleotide-binding</keyword>
<dbReference type="RefSeq" id="WP_343251564.1">
    <property type="nucleotide sequence ID" value="NZ_HG937516.1"/>
</dbReference>
<evidence type="ECO:0000256" key="10">
    <source>
        <dbReference type="ARBA" id="ARBA00022840"/>
    </source>
</evidence>
<evidence type="ECO:0000256" key="8">
    <source>
        <dbReference type="ARBA" id="ARBA00022723"/>
    </source>
</evidence>
<feature type="domain" description="S-adenosylmethionine synthetase C-terminal" evidence="17">
    <location>
        <begin position="238"/>
        <end position="376"/>
    </location>
</feature>
<feature type="domain" description="S-adenosylmethionine synthetase N-terminal" evidence="15">
    <location>
        <begin position="14"/>
        <end position="102"/>
    </location>
</feature>
<dbReference type="EC" id="2.5.1.6" evidence="5 13"/>
<dbReference type="PANTHER" id="PTHR11964">
    <property type="entry name" value="S-ADENOSYLMETHIONINE SYNTHETASE"/>
    <property type="match status" value="1"/>
</dbReference>
<dbReference type="Pfam" id="PF02772">
    <property type="entry name" value="S-AdoMet_synt_M"/>
    <property type="match status" value="1"/>
</dbReference>
<dbReference type="InterPro" id="IPR022629">
    <property type="entry name" value="S-AdoMet_synt_central"/>
</dbReference>
<dbReference type="SUPFAM" id="SSF55973">
    <property type="entry name" value="S-adenosylmethionine synthetase"/>
    <property type="match status" value="3"/>
</dbReference>